<organism evidence="4 5">
    <name type="scientific">Furfurilactobacillus siliginis</name>
    <dbReference type="NCBI Taxonomy" id="348151"/>
    <lineage>
        <taxon>Bacteria</taxon>
        <taxon>Bacillati</taxon>
        <taxon>Bacillota</taxon>
        <taxon>Bacilli</taxon>
        <taxon>Lactobacillales</taxon>
        <taxon>Lactobacillaceae</taxon>
        <taxon>Furfurilactobacillus</taxon>
    </lineage>
</organism>
<evidence type="ECO:0000259" key="1">
    <source>
        <dbReference type="Pfam" id="PF03354"/>
    </source>
</evidence>
<dbReference type="STRING" id="348151.IV55_GL000712"/>
<dbReference type="EMBL" id="BJUD01000011">
    <property type="protein sequence ID" value="GEK28511.1"/>
    <property type="molecule type" value="Genomic_DNA"/>
</dbReference>
<feature type="domain" description="Terminase large subunit-like endonuclease" evidence="2">
    <location>
        <begin position="301"/>
        <end position="592"/>
    </location>
</feature>
<reference evidence="3 6" key="2">
    <citation type="submission" date="2019-07" db="EMBL/GenBank/DDBJ databases">
        <title>Whole genome shotgun sequence of Lactobacillus siliginis NBRC 101315.</title>
        <authorList>
            <person name="Hosoyama A."/>
            <person name="Uohara A."/>
            <person name="Ohji S."/>
            <person name="Ichikawa N."/>
        </authorList>
    </citation>
    <scope>NUCLEOTIDE SEQUENCE [LARGE SCALE GENOMIC DNA]</scope>
    <source>
        <strain evidence="3 6">NBRC 101315</strain>
    </source>
</reference>
<dbReference type="AlphaFoldDB" id="A0A0R2LC79"/>
<dbReference type="Proteomes" id="UP000051139">
    <property type="component" value="Unassembled WGS sequence"/>
</dbReference>
<dbReference type="RefSeq" id="WP_057808652.1">
    <property type="nucleotide sequence ID" value="NZ_BJUD01000011.1"/>
</dbReference>
<accession>A0A0R2LC79</accession>
<keyword evidence="5" id="KW-1185">Reference proteome</keyword>
<gene>
    <name evidence="4" type="ORF">IV55_GL000712</name>
    <name evidence="3" type="ORF">LSI01_08220</name>
</gene>
<dbReference type="Gene3D" id="3.40.50.300">
    <property type="entry name" value="P-loop containing nucleotide triphosphate hydrolases"/>
    <property type="match status" value="1"/>
</dbReference>
<dbReference type="OrthoDB" id="9760250at2"/>
<dbReference type="InterPro" id="IPR027417">
    <property type="entry name" value="P-loop_NTPase"/>
</dbReference>
<evidence type="ECO:0000313" key="5">
    <source>
        <dbReference type="Proteomes" id="UP000051139"/>
    </source>
</evidence>
<dbReference type="Pfam" id="PF20441">
    <property type="entry name" value="TerL_nuclease"/>
    <property type="match status" value="1"/>
</dbReference>
<dbReference type="Pfam" id="PF03354">
    <property type="entry name" value="TerL_ATPase"/>
    <property type="match status" value="1"/>
</dbReference>
<comment type="caution">
    <text evidence="4">The sequence shown here is derived from an EMBL/GenBank/DDBJ whole genome shotgun (WGS) entry which is preliminary data.</text>
</comment>
<dbReference type="InterPro" id="IPR046462">
    <property type="entry name" value="TerL_nuclease"/>
</dbReference>
<dbReference type="PANTHER" id="PTHR41287:SF1">
    <property type="entry name" value="PROTEIN YMFN"/>
    <property type="match status" value="1"/>
</dbReference>
<dbReference type="InterPro" id="IPR005021">
    <property type="entry name" value="Terminase_largesu-like"/>
</dbReference>
<dbReference type="Proteomes" id="UP000321429">
    <property type="component" value="Unassembled WGS sequence"/>
</dbReference>
<evidence type="ECO:0000313" key="4">
    <source>
        <dbReference type="EMBL" id="KRN96844.1"/>
    </source>
</evidence>
<feature type="domain" description="Terminase large subunit-like ATPase" evidence="1">
    <location>
        <begin position="105"/>
        <end position="284"/>
    </location>
</feature>
<name>A0A0R2LC79_9LACO</name>
<evidence type="ECO:0000259" key="2">
    <source>
        <dbReference type="Pfam" id="PF20441"/>
    </source>
</evidence>
<proteinExistence type="predicted"/>
<reference evidence="4 5" key="1">
    <citation type="journal article" date="2015" name="Genome Announc.">
        <title>Expanding the biotechnology potential of lactobacilli through comparative genomics of 213 strains and associated genera.</title>
        <authorList>
            <person name="Sun Z."/>
            <person name="Harris H.M."/>
            <person name="McCann A."/>
            <person name="Guo C."/>
            <person name="Argimon S."/>
            <person name="Zhang W."/>
            <person name="Yang X."/>
            <person name="Jeffery I.B."/>
            <person name="Cooney J.C."/>
            <person name="Kagawa T.F."/>
            <person name="Liu W."/>
            <person name="Song Y."/>
            <person name="Salvetti E."/>
            <person name="Wrobel A."/>
            <person name="Rasinkangas P."/>
            <person name="Parkhill J."/>
            <person name="Rea M.C."/>
            <person name="O'Sullivan O."/>
            <person name="Ritari J."/>
            <person name="Douillard F.P."/>
            <person name="Paul Ross R."/>
            <person name="Yang R."/>
            <person name="Briner A.E."/>
            <person name="Felis G.E."/>
            <person name="de Vos W.M."/>
            <person name="Barrangou R."/>
            <person name="Klaenhammer T.R."/>
            <person name="Caufield P.W."/>
            <person name="Cui Y."/>
            <person name="Zhang H."/>
            <person name="O'Toole P.W."/>
        </authorList>
    </citation>
    <scope>NUCLEOTIDE SEQUENCE [LARGE SCALE GENOMIC DNA]</scope>
    <source>
        <strain evidence="4 5">DSM 22696</strain>
    </source>
</reference>
<dbReference type="InterPro" id="IPR046461">
    <property type="entry name" value="TerL_ATPase"/>
</dbReference>
<dbReference type="GO" id="GO:0004519">
    <property type="term" value="F:endonuclease activity"/>
    <property type="evidence" value="ECO:0007669"/>
    <property type="project" value="InterPro"/>
</dbReference>
<dbReference type="PATRIC" id="fig|348151.3.peg.730"/>
<dbReference type="EMBL" id="JQCB01000002">
    <property type="protein sequence ID" value="KRN96844.1"/>
    <property type="molecule type" value="Genomic_DNA"/>
</dbReference>
<sequence>MQEFNFTGIEDIKTFIEPYKEEYKPLLDDYKDIATQYAFRVLFTDDFATSRDVKLASVRHLQDLKRQGEEDFPYTYDSKWVAAIEWFARSIPDPTDTSKLIEPMEWQSFILDSLIGWRNNAEGSRFHIAIVSVARGQGKTWLASILVNFFYFMIGWNATAQDFLIASYDSDHAKKLFEYVSLQAKSIIQMPDFEQEARERDVAAQTYQVIGRNNKNIIRVGSSQAGGFDSRHNLIAVYDEIGAMDPKYNESINQIVSGQQKLVNRLFLEISTAYPNVKAKFKADQDSTRKLVEDDANRDGDDTFMIIYSQDNENEVFEPDTWEKSNPLLALPEQSETLLEALIGLRDKQEREGSLASFANKSMNIWSRRFQNSFLGLDVIQKGIVESFMTRKRDVYIGFDASQVNDNTAFGFEFPYTDHQKQCFYAMQYSFIPFAQAKTLDAKIKQDGLDYEVLASQGFCEVTRRPSGTIDEQQVWEWLVDFIRINQLRVRAIVIDPNLADWLTKKVEHYQPAWPLFRLAPTSYNLSNPTKDFQNRFINGEVKIKNDPLLIDGLNNAFLKEDKGGAIKIDRQNRTSDHIDSTDALINAHSQAQYYFEDYHDEGYNPLNDMDKSERRDFFKSMFGG</sequence>
<evidence type="ECO:0000313" key="6">
    <source>
        <dbReference type="Proteomes" id="UP000321429"/>
    </source>
</evidence>
<dbReference type="PANTHER" id="PTHR41287">
    <property type="match status" value="1"/>
</dbReference>
<evidence type="ECO:0000313" key="3">
    <source>
        <dbReference type="EMBL" id="GEK28511.1"/>
    </source>
</evidence>
<protein>
    <submittedName>
        <fullName evidence="3 4">Terminase</fullName>
    </submittedName>
</protein>